<keyword evidence="2" id="KW-1185">Reference proteome</keyword>
<sequence>MIVQQAFTEIQLHLHVNAVLHGVTLTYKIHMNVVFAVQPVIQNGISLKCLNVVPRRTLNAAARRDPTNRSSPAPLYCATHAQCAPTVNSVPIVQDLPLTKRRDANYAKRMTTRFQLLQYLYI</sequence>
<dbReference type="EMBL" id="JAGEUA010000001">
    <property type="protein sequence ID" value="KAL1021261.1"/>
    <property type="molecule type" value="Genomic_DNA"/>
</dbReference>
<dbReference type="Proteomes" id="UP001557470">
    <property type="component" value="Unassembled WGS sequence"/>
</dbReference>
<proteinExistence type="predicted"/>
<organism evidence="1 2">
    <name type="scientific">Umbra pygmaea</name>
    <name type="common">Eastern mudminnow</name>
    <dbReference type="NCBI Taxonomy" id="75934"/>
    <lineage>
        <taxon>Eukaryota</taxon>
        <taxon>Metazoa</taxon>
        <taxon>Chordata</taxon>
        <taxon>Craniata</taxon>
        <taxon>Vertebrata</taxon>
        <taxon>Euteleostomi</taxon>
        <taxon>Actinopterygii</taxon>
        <taxon>Neopterygii</taxon>
        <taxon>Teleostei</taxon>
        <taxon>Protacanthopterygii</taxon>
        <taxon>Esociformes</taxon>
        <taxon>Umbridae</taxon>
        <taxon>Umbra</taxon>
    </lineage>
</organism>
<protein>
    <submittedName>
        <fullName evidence="1">Uncharacterized protein</fullName>
    </submittedName>
</protein>
<accession>A0ABD0Y2Q2</accession>
<evidence type="ECO:0000313" key="1">
    <source>
        <dbReference type="EMBL" id="KAL1021261.1"/>
    </source>
</evidence>
<name>A0ABD0Y2Q2_UMBPY</name>
<gene>
    <name evidence="1" type="ORF">UPYG_G00010870</name>
</gene>
<reference evidence="1 2" key="1">
    <citation type="submission" date="2024-06" db="EMBL/GenBank/DDBJ databases">
        <authorList>
            <person name="Pan Q."/>
            <person name="Wen M."/>
            <person name="Jouanno E."/>
            <person name="Zahm M."/>
            <person name="Klopp C."/>
            <person name="Cabau C."/>
            <person name="Louis A."/>
            <person name="Berthelot C."/>
            <person name="Parey E."/>
            <person name="Roest Crollius H."/>
            <person name="Montfort J."/>
            <person name="Robinson-Rechavi M."/>
            <person name="Bouchez O."/>
            <person name="Lampietro C."/>
            <person name="Lopez Roques C."/>
            <person name="Donnadieu C."/>
            <person name="Postlethwait J."/>
            <person name="Bobe J."/>
            <person name="Verreycken H."/>
            <person name="Guiguen Y."/>
        </authorList>
    </citation>
    <scope>NUCLEOTIDE SEQUENCE [LARGE SCALE GENOMIC DNA]</scope>
    <source>
        <strain evidence="1">Up_M1</strain>
        <tissue evidence="1">Testis</tissue>
    </source>
</reference>
<dbReference type="AlphaFoldDB" id="A0ABD0Y2Q2"/>
<evidence type="ECO:0000313" key="2">
    <source>
        <dbReference type="Proteomes" id="UP001557470"/>
    </source>
</evidence>
<comment type="caution">
    <text evidence="1">The sequence shown here is derived from an EMBL/GenBank/DDBJ whole genome shotgun (WGS) entry which is preliminary data.</text>
</comment>